<dbReference type="InterPro" id="IPR015424">
    <property type="entry name" value="PyrdxlP-dep_Trfase"/>
</dbReference>
<dbReference type="InterPro" id="IPR015422">
    <property type="entry name" value="PyrdxlP-dep_Trfase_small"/>
</dbReference>
<dbReference type="InterPro" id="IPR004839">
    <property type="entry name" value="Aminotransferase_I/II_large"/>
</dbReference>
<accession>A0A644TGW9</accession>
<dbReference type="CDD" id="cd00609">
    <property type="entry name" value="AAT_like"/>
    <property type="match status" value="1"/>
</dbReference>
<dbReference type="GO" id="GO:0030170">
    <property type="term" value="F:pyridoxal phosphate binding"/>
    <property type="evidence" value="ECO:0007669"/>
    <property type="project" value="InterPro"/>
</dbReference>
<evidence type="ECO:0000256" key="4">
    <source>
        <dbReference type="ARBA" id="ARBA00022898"/>
    </source>
</evidence>
<dbReference type="SUPFAM" id="SSF53383">
    <property type="entry name" value="PLP-dependent transferases"/>
    <property type="match status" value="1"/>
</dbReference>
<keyword evidence="3 7" id="KW-0808">Transferase</keyword>
<organism evidence="7">
    <name type="scientific">bioreactor metagenome</name>
    <dbReference type="NCBI Taxonomy" id="1076179"/>
    <lineage>
        <taxon>unclassified sequences</taxon>
        <taxon>metagenomes</taxon>
        <taxon>ecological metagenomes</taxon>
    </lineage>
</organism>
<dbReference type="GO" id="GO:0042853">
    <property type="term" value="P:L-alanine catabolic process"/>
    <property type="evidence" value="ECO:0007669"/>
    <property type="project" value="UniProtKB-UniPathway"/>
</dbReference>
<protein>
    <submittedName>
        <fullName evidence="7">Putative aspartate aminotransferase</fullName>
        <ecNumber evidence="7">2.6.1.1</ecNumber>
    </submittedName>
</protein>
<comment type="similarity">
    <text evidence="5">Belongs to the class-I pyridoxal-phosphate-dependent aminotransferase family. Alanine aminotransferase subfamily.</text>
</comment>
<reference evidence="7" key="1">
    <citation type="submission" date="2019-08" db="EMBL/GenBank/DDBJ databases">
        <authorList>
            <person name="Kucharzyk K."/>
            <person name="Murdoch R.W."/>
            <person name="Higgins S."/>
            <person name="Loffler F."/>
        </authorList>
    </citation>
    <scope>NUCLEOTIDE SEQUENCE</scope>
</reference>
<dbReference type="FunFam" id="3.40.640.10:FF:000012">
    <property type="entry name" value="alanine aminotransferase 2"/>
    <property type="match status" value="1"/>
</dbReference>
<dbReference type="Gene3D" id="3.90.1150.10">
    <property type="entry name" value="Aspartate Aminotransferase, domain 1"/>
    <property type="match status" value="1"/>
</dbReference>
<evidence type="ECO:0000256" key="3">
    <source>
        <dbReference type="ARBA" id="ARBA00022679"/>
    </source>
</evidence>
<name>A0A644TGW9_9ZZZZ</name>
<evidence type="ECO:0000256" key="1">
    <source>
        <dbReference type="ARBA" id="ARBA00011738"/>
    </source>
</evidence>
<keyword evidence="2 7" id="KW-0032">Aminotransferase</keyword>
<evidence type="ECO:0000256" key="2">
    <source>
        <dbReference type="ARBA" id="ARBA00022576"/>
    </source>
</evidence>
<comment type="caution">
    <text evidence="7">The sequence shown here is derived from an EMBL/GenBank/DDBJ whole genome shotgun (WGS) entry which is preliminary data.</text>
</comment>
<dbReference type="EMBL" id="VSSQ01000030">
    <property type="protein sequence ID" value="MPL65949.1"/>
    <property type="molecule type" value="Genomic_DNA"/>
</dbReference>
<evidence type="ECO:0000259" key="6">
    <source>
        <dbReference type="Pfam" id="PF00155"/>
    </source>
</evidence>
<dbReference type="GO" id="GO:0004069">
    <property type="term" value="F:L-aspartate:2-oxoglutarate aminotransferase activity"/>
    <property type="evidence" value="ECO:0007669"/>
    <property type="project" value="UniProtKB-EC"/>
</dbReference>
<dbReference type="Gene3D" id="1.10.287.1970">
    <property type="match status" value="1"/>
</dbReference>
<dbReference type="InterPro" id="IPR045088">
    <property type="entry name" value="ALAT1/2-like"/>
</dbReference>
<dbReference type="AlphaFoldDB" id="A0A644TGW9"/>
<dbReference type="Pfam" id="PF00155">
    <property type="entry name" value="Aminotran_1_2"/>
    <property type="match status" value="1"/>
</dbReference>
<dbReference type="PANTHER" id="PTHR11751:SF29">
    <property type="entry name" value="ALANINE TRANSAMINASE"/>
    <property type="match status" value="1"/>
</dbReference>
<sequence>MSLSLSDLSQEVLATQYAVRGPIVTRARELERSGKAIIYCNIGNPQALGQKPLSYVRQTLALMQYPELALRNPQAFPPDVLERAAELLKSSGGGLGAYSESKGLRIVREAVARFIAKRDSDGSLTLGADPESIYLTDGASKGVQSVLRLLIASDRDGIMIPIPQYPLYSASITLYGGRQVGYYLDESSGWSLSRQELERAHARAVAEGVTVKAICVINPGNPTGAVLDRDNIAMVIAFAKEHGLSILADEVYQQNIYRPEDKFVSFARVLAELGDTDVCLFSFHSCSKGFHGECGQRGGYLEARNVSSEVMAQITKLQSIALCANLSGQVLVYLMVRPPEPGEASFDLYEKEKREILGELAARARLLAEGLNRIPGYSCAPITGAMYAYPRIKLPFGRSDSEYCLALLEETGICLVPGEGFGQVEGSAHFRTTILPPREQLHQVLEKLENFHRRWR</sequence>
<gene>
    <name evidence="7" type="primary">aspC_8</name>
    <name evidence="7" type="ORF">SDC9_11614</name>
</gene>
<proteinExistence type="inferred from homology"/>
<comment type="subunit">
    <text evidence="1">Homodimer.</text>
</comment>
<dbReference type="UniPathway" id="UPA00528">
    <property type="reaction ID" value="UER00586"/>
</dbReference>
<keyword evidence="4" id="KW-0663">Pyridoxal phosphate</keyword>
<dbReference type="EC" id="2.6.1.1" evidence="7"/>
<feature type="domain" description="Aminotransferase class I/classII large" evidence="6">
    <location>
        <begin position="76"/>
        <end position="448"/>
    </location>
</feature>
<dbReference type="PANTHER" id="PTHR11751">
    <property type="entry name" value="ALANINE AMINOTRANSFERASE"/>
    <property type="match status" value="1"/>
</dbReference>
<evidence type="ECO:0000256" key="5">
    <source>
        <dbReference type="ARBA" id="ARBA00025785"/>
    </source>
</evidence>
<dbReference type="InterPro" id="IPR015421">
    <property type="entry name" value="PyrdxlP-dep_Trfase_major"/>
</dbReference>
<dbReference type="Gene3D" id="3.40.640.10">
    <property type="entry name" value="Type I PLP-dependent aspartate aminotransferase-like (Major domain)"/>
    <property type="match status" value="1"/>
</dbReference>
<evidence type="ECO:0000313" key="7">
    <source>
        <dbReference type="EMBL" id="MPL65949.1"/>
    </source>
</evidence>